<name>A0A9J7ASA8_9PROT</name>
<accession>A0A9J7ASA8</accession>
<evidence type="ECO:0000313" key="2">
    <source>
        <dbReference type="Proteomes" id="UP001060336"/>
    </source>
</evidence>
<dbReference type="KEGG" id="naci:NUH88_18775"/>
<dbReference type="RefSeq" id="WP_257768086.1">
    <property type="nucleotide sequence ID" value="NZ_CP102480.1"/>
</dbReference>
<dbReference type="EMBL" id="CP102480">
    <property type="protein sequence ID" value="UUX49433.1"/>
    <property type="molecule type" value="Genomic_DNA"/>
</dbReference>
<reference evidence="1" key="1">
    <citation type="submission" date="2022-08" db="EMBL/GenBank/DDBJ databases">
        <title>Nisaea acidiphila sp. nov., isolated from a marine algal debris and emended description of the genus Nisaea Urios et al. 2008.</title>
        <authorList>
            <person name="Kwon K."/>
        </authorList>
    </citation>
    <scope>NUCLEOTIDE SEQUENCE</scope>
    <source>
        <strain evidence="1">MEBiC11861</strain>
    </source>
</reference>
<sequence>MPATENTGPRYAPYANGKYALAMGLVGLDLKDWIDIDDKRAVELQEKERLLAADRKAVFGDLPGSEEAQREVLVLLLEHLERHHPDLIGFADGTITIKETGKSYRMADFADHALDLAGRLVQEDLCLMRPGEEGYVLHAASLCFPARWLLAEKLGQPMMRIHERVSGYAEKLGRPVDRFFEHLRSDKPVQRLNWSIVDDPALFQSGGKFRTEAEDAITPENASDRLWIRIERQTLRRLEKSGDILFTIRTFVDPLSCLETRPDLASALRSALAEMPDGMQHYKSLPPFRDALDRYLERIGQQAA</sequence>
<evidence type="ECO:0000313" key="1">
    <source>
        <dbReference type="EMBL" id="UUX49433.1"/>
    </source>
</evidence>
<dbReference type="Proteomes" id="UP001060336">
    <property type="component" value="Chromosome"/>
</dbReference>
<keyword evidence="2" id="KW-1185">Reference proteome</keyword>
<organism evidence="1 2">
    <name type="scientific">Nisaea acidiphila</name>
    <dbReference type="NCBI Taxonomy" id="1862145"/>
    <lineage>
        <taxon>Bacteria</taxon>
        <taxon>Pseudomonadati</taxon>
        <taxon>Pseudomonadota</taxon>
        <taxon>Alphaproteobacteria</taxon>
        <taxon>Rhodospirillales</taxon>
        <taxon>Thalassobaculaceae</taxon>
        <taxon>Nisaea</taxon>
    </lineage>
</organism>
<protein>
    <submittedName>
        <fullName evidence="1">DUF3445 domain-containing protein</fullName>
    </submittedName>
</protein>
<gene>
    <name evidence="1" type="ORF">NUH88_18775</name>
</gene>
<dbReference type="AlphaFoldDB" id="A0A9J7ASA8"/>
<dbReference type="Pfam" id="PF11927">
    <property type="entry name" value="HODM_asu-like"/>
    <property type="match status" value="1"/>
</dbReference>
<dbReference type="InterPro" id="IPR021848">
    <property type="entry name" value="HODM_asu-like"/>
</dbReference>
<proteinExistence type="predicted"/>